<protein>
    <submittedName>
        <fullName evidence="4">Uncharacterized protein</fullName>
    </submittedName>
</protein>
<evidence type="ECO:0000256" key="1">
    <source>
        <dbReference type="ARBA" id="ARBA00022737"/>
    </source>
</evidence>
<reference evidence="4 5" key="1">
    <citation type="journal article" date="2015" name="Genome Biol.">
        <title>Comparative genomics of Steinernema reveals deeply conserved gene regulatory networks.</title>
        <authorList>
            <person name="Dillman A.R."/>
            <person name="Macchietto M."/>
            <person name="Porter C.F."/>
            <person name="Rogers A."/>
            <person name="Williams B."/>
            <person name="Antoshechkin I."/>
            <person name="Lee M.M."/>
            <person name="Goodwin Z."/>
            <person name="Lu X."/>
            <person name="Lewis E.E."/>
            <person name="Goodrich-Blair H."/>
            <person name="Stock S.P."/>
            <person name="Adams B.J."/>
            <person name="Sternberg P.W."/>
            <person name="Mortazavi A."/>
        </authorList>
    </citation>
    <scope>NUCLEOTIDE SEQUENCE [LARGE SCALE GENOMIC DNA]</scope>
    <source>
        <strain evidence="4 5">ALL</strain>
    </source>
</reference>
<dbReference type="PROSITE" id="PS50088">
    <property type="entry name" value="ANK_REPEAT"/>
    <property type="match status" value="1"/>
</dbReference>
<dbReference type="InterPro" id="IPR002110">
    <property type="entry name" value="Ankyrin_rpt"/>
</dbReference>
<dbReference type="Gene3D" id="1.25.40.20">
    <property type="entry name" value="Ankyrin repeat-containing domain"/>
    <property type="match status" value="3"/>
</dbReference>
<dbReference type="Pfam" id="PF00023">
    <property type="entry name" value="Ank"/>
    <property type="match status" value="1"/>
</dbReference>
<gene>
    <name evidence="4" type="ORF">L596_020608</name>
</gene>
<dbReference type="STRING" id="34508.A0A4U5MU83"/>
<evidence type="ECO:0000256" key="2">
    <source>
        <dbReference type="ARBA" id="ARBA00023043"/>
    </source>
</evidence>
<dbReference type="PANTHER" id="PTHR24198">
    <property type="entry name" value="ANKYRIN REPEAT AND PROTEIN KINASE DOMAIN-CONTAINING PROTEIN"/>
    <property type="match status" value="1"/>
</dbReference>
<sequence length="511" mass="57109">MGNKRKARSGGVKKKLRKLRTQEPGALFTDNLVDAAYRRDVVSCQRLIEAGEDPNGLNEHGYSALLALLHYEETRNVDDTDATLEIAQLLIQNGADINYLYAGNRTLLLEAIEINHTEMAIFALQNGADITVKTYWGRSVAHIVVKNRNQLILQELLRQLQFCLETFDQHGASPVLVAAENGYTEILALFVNFYGNEKIRKLANTCCGQDNLNALSAAVIENHDRTVEFLLELGVDPNVPYYSSWDSEKIGTHNVALASRAGFDRCLRQLLAYSKKEDVMKMAVNPLSVSSCNGFYDCVRLLLENGFDPNEDKELVFTSGFCHTDFLRAAIQKEYCTPLKEATRNGHLDVVKILIENGAQMTFDDHRQSPFNFCLKCRNSMEIFDYYLSRNVDINQISKGSIVQVPDALLICLVEQGYGRLLNLLQAGINVNLENWCSCKTGYSLIDTLLANKGSTSDSIVDLITLISRFSHSIPNCCDKISSIISAPAGKVPRLLHPARYALRSRMPQTP</sequence>
<keyword evidence="2 3" id="KW-0040">ANK repeat</keyword>
<evidence type="ECO:0000256" key="3">
    <source>
        <dbReference type="PROSITE-ProRule" id="PRU00023"/>
    </source>
</evidence>
<name>A0A4U5MU83_STECR</name>
<dbReference type="AlphaFoldDB" id="A0A4U5MU83"/>
<reference evidence="4 5" key="2">
    <citation type="journal article" date="2019" name="G3 (Bethesda)">
        <title>Hybrid Assembly of the Genome of the Entomopathogenic Nematode Steinernema carpocapsae Identifies the X-Chromosome.</title>
        <authorList>
            <person name="Serra L."/>
            <person name="Macchietto M."/>
            <person name="Macias-Munoz A."/>
            <person name="McGill C.J."/>
            <person name="Rodriguez I.M."/>
            <person name="Rodriguez B."/>
            <person name="Murad R."/>
            <person name="Mortazavi A."/>
        </authorList>
    </citation>
    <scope>NUCLEOTIDE SEQUENCE [LARGE SCALE GENOMIC DNA]</scope>
    <source>
        <strain evidence="4 5">ALL</strain>
    </source>
</reference>
<evidence type="ECO:0000313" key="5">
    <source>
        <dbReference type="Proteomes" id="UP000298663"/>
    </source>
</evidence>
<organism evidence="4 5">
    <name type="scientific">Steinernema carpocapsae</name>
    <name type="common">Entomopathogenic nematode</name>
    <dbReference type="NCBI Taxonomy" id="34508"/>
    <lineage>
        <taxon>Eukaryota</taxon>
        <taxon>Metazoa</taxon>
        <taxon>Ecdysozoa</taxon>
        <taxon>Nematoda</taxon>
        <taxon>Chromadorea</taxon>
        <taxon>Rhabditida</taxon>
        <taxon>Tylenchina</taxon>
        <taxon>Panagrolaimomorpha</taxon>
        <taxon>Strongyloidoidea</taxon>
        <taxon>Steinernematidae</taxon>
        <taxon>Steinernema</taxon>
    </lineage>
</organism>
<dbReference type="InterPro" id="IPR036770">
    <property type="entry name" value="Ankyrin_rpt-contain_sf"/>
</dbReference>
<keyword evidence="1" id="KW-0677">Repeat</keyword>
<dbReference type="SMART" id="SM00248">
    <property type="entry name" value="ANK"/>
    <property type="match status" value="8"/>
</dbReference>
<dbReference type="Pfam" id="PF12796">
    <property type="entry name" value="Ank_2"/>
    <property type="match status" value="1"/>
</dbReference>
<feature type="repeat" description="ANK" evidence="3">
    <location>
        <begin position="334"/>
        <end position="366"/>
    </location>
</feature>
<dbReference type="SUPFAM" id="SSF48403">
    <property type="entry name" value="Ankyrin repeat"/>
    <property type="match status" value="1"/>
</dbReference>
<keyword evidence="5" id="KW-1185">Reference proteome</keyword>
<evidence type="ECO:0000313" key="4">
    <source>
        <dbReference type="EMBL" id="TKR73278.1"/>
    </source>
</evidence>
<dbReference type="PROSITE" id="PS50297">
    <property type="entry name" value="ANK_REP_REGION"/>
    <property type="match status" value="1"/>
</dbReference>
<dbReference type="Proteomes" id="UP000298663">
    <property type="component" value="Unassembled WGS sequence"/>
</dbReference>
<accession>A0A4U5MU83</accession>
<comment type="caution">
    <text evidence="4">The sequence shown here is derived from an EMBL/GenBank/DDBJ whole genome shotgun (WGS) entry which is preliminary data.</text>
</comment>
<proteinExistence type="predicted"/>
<dbReference type="EMBL" id="AZBU02000006">
    <property type="protein sequence ID" value="TKR73278.1"/>
    <property type="molecule type" value="Genomic_DNA"/>
</dbReference>
<dbReference type="PANTHER" id="PTHR24198:SF165">
    <property type="entry name" value="ANKYRIN REPEAT-CONTAINING PROTEIN-RELATED"/>
    <property type="match status" value="1"/>
</dbReference>
<dbReference type="OrthoDB" id="366390at2759"/>